<dbReference type="Pfam" id="PF00999">
    <property type="entry name" value="Na_H_Exchanger"/>
    <property type="match status" value="1"/>
</dbReference>
<dbReference type="InterPro" id="IPR006153">
    <property type="entry name" value="Cation/H_exchanger_TM"/>
</dbReference>
<evidence type="ECO:0000256" key="6">
    <source>
        <dbReference type="ARBA" id="ARBA00023065"/>
    </source>
</evidence>
<accession>A0A8T6R2A5</accession>
<keyword evidence="2" id="KW-0813">Transport</keyword>
<organism evidence="10 11">
    <name type="scientific">Phycicoccus flavus</name>
    <dbReference type="NCBI Taxonomy" id="2502783"/>
    <lineage>
        <taxon>Bacteria</taxon>
        <taxon>Bacillati</taxon>
        <taxon>Actinomycetota</taxon>
        <taxon>Actinomycetes</taxon>
        <taxon>Micrococcales</taxon>
        <taxon>Intrasporangiaceae</taxon>
        <taxon>Phycicoccus</taxon>
    </lineage>
</organism>
<evidence type="ECO:0000256" key="4">
    <source>
        <dbReference type="ARBA" id="ARBA00022692"/>
    </source>
</evidence>
<dbReference type="AlphaFoldDB" id="A0A8T6R2A5"/>
<evidence type="ECO:0000256" key="2">
    <source>
        <dbReference type="ARBA" id="ARBA00022448"/>
    </source>
</evidence>
<evidence type="ECO:0000313" key="11">
    <source>
        <dbReference type="Proteomes" id="UP000287866"/>
    </source>
</evidence>
<name>A0A8T6R2A5_9MICO</name>
<evidence type="ECO:0000256" key="8">
    <source>
        <dbReference type="SAM" id="Phobius"/>
    </source>
</evidence>
<gene>
    <name evidence="10" type="ORF">EPD83_011020</name>
</gene>
<keyword evidence="4 8" id="KW-0812">Transmembrane</keyword>
<dbReference type="PANTHER" id="PTHR32507:SF8">
    <property type="entry name" value="CNH1P"/>
    <property type="match status" value="1"/>
</dbReference>
<dbReference type="GO" id="GO:1902600">
    <property type="term" value="P:proton transmembrane transport"/>
    <property type="evidence" value="ECO:0007669"/>
    <property type="project" value="InterPro"/>
</dbReference>
<dbReference type="GO" id="GO:0005886">
    <property type="term" value="C:plasma membrane"/>
    <property type="evidence" value="ECO:0007669"/>
    <property type="project" value="UniProtKB-SubCell"/>
</dbReference>
<protein>
    <submittedName>
        <fullName evidence="10">Sodium:proton antiporter</fullName>
    </submittedName>
</protein>
<feature type="transmembrane region" description="Helical" evidence="8">
    <location>
        <begin position="325"/>
        <end position="345"/>
    </location>
</feature>
<evidence type="ECO:0000259" key="9">
    <source>
        <dbReference type="Pfam" id="PF00999"/>
    </source>
</evidence>
<dbReference type="GO" id="GO:0015297">
    <property type="term" value="F:antiporter activity"/>
    <property type="evidence" value="ECO:0007669"/>
    <property type="project" value="UniProtKB-KW"/>
</dbReference>
<evidence type="ECO:0000256" key="1">
    <source>
        <dbReference type="ARBA" id="ARBA00004651"/>
    </source>
</evidence>
<evidence type="ECO:0000313" key="10">
    <source>
        <dbReference type="EMBL" id="NHA68579.1"/>
    </source>
</evidence>
<keyword evidence="3" id="KW-0050">Antiport</keyword>
<keyword evidence="6" id="KW-0406">Ion transport</keyword>
<evidence type="ECO:0000256" key="3">
    <source>
        <dbReference type="ARBA" id="ARBA00022449"/>
    </source>
</evidence>
<dbReference type="Proteomes" id="UP000287866">
    <property type="component" value="Unassembled WGS sequence"/>
</dbReference>
<keyword evidence="11" id="KW-1185">Reference proteome</keyword>
<comment type="caution">
    <text evidence="10">The sequence shown here is derived from an EMBL/GenBank/DDBJ whole genome shotgun (WGS) entry which is preliminary data.</text>
</comment>
<proteinExistence type="predicted"/>
<keyword evidence="5 8" id="KW-1133">Transmembrane helix</keyword>
<comment type="subcellular location">
    <subcellularLocation>
        <location evidence="1">Cell membrane</location>
        <topology evidence="1">Multi-pass membrane protein</topology>
    </subcellularLocation>
</comment>
<feature type="transmembrane region" description="Helical" evidence="8">
    <location>
        <begin position="299"/>
        <end position="319"/>
    </location>
</feature>
<evidence type="ECO:0000256" key="5">
    <source>
        <dbReference type="ARBA" id="ARBA00022989"/>
    </source>
</evidence>
<feature type="transmembrane region" description="Helical" evidence="8">
    <location>
        <begin position="214"/>
        <end position="232"/>
    </location>
</feature>
<dbReference type="PANTHER" id="PTHR32507">
    <property type="entry name" value="NA(+)/H(+) ANTIPORTER 1"/>
    <property type="match status" value="1"/>
</dbReference>
<evidence type="ECO:0000256" key="7">
    <source>
        <dbReference type="ARBA" id="ARBA00023136"/>
    </source>
</evidence>
<reference evidence="10" key="1">
    <citation type="submission" date="2020-03" db="EMBL/GenBank/DDBJ databases">
        <title>Phycicoccus flavus sp. nov., a novel endophytic actinobacterium isolated from branch of Kandelia candel.</title>
        <authorList>
            <person name="Tuo L."/>
        </authorList>
    </citation>
    <scope>NUCLEOTIDE SEQUENCE</scope>
    <source>
        <strain evidence="10">CMS6Z-2</strain>
    </source>
</reference>
<feature type="transmembrane region" description="Helical" evidence="8">
    <location>
        <begin position="181"/>
        <end position="202"/>
    </location>
</feature>
<keyword evidence="7 8" id="KW-0472">Membrane</keyword>
<feature type="transmembrane region" description="Helical" evidence="8">
    <location>
        <begin position="365"/>
        <end position="383"/>
    </location>
</feature>
<dbReference type="EMBL" id="SAYU02000032">
    <property type="protein sequence ID" value="NHA68579.1"/>
    <property type="molecule type" value="Genomic_DNA"/>
</dbReference>
<dbReference type="RefSeq" id="WP_165566589.1">
    <property type="nucleotide sequence ID" value="NZ_SAYU02000032.1"/>
</dbReference>
<feature type="transmembrane region" description="Helical" evidence="8">
    <location>
        <begin position="252"/>
        <end position="279"/>
    </location>
</feature>
<feature type="transmembrane region" description="Helical" evidence="8">
    <location>
        <begin position="395"/>
        <end position="416"/>
    </location>
</feature>
<feature type="domain" description="Cation/H+ exchanger transmembrane" evidence="9">
    <location>
        <begin position="15"/>
        <end position="421"/>
    </location>
</feature>
<sequence length="436" mass="46362">MSPTLVYCLLGAALLLAAVLPGVIRRWALSAPIVLVLAGMGVGLLPVTRSATIDPVAVRPWIEHLAEVTVLVALMGVGLALDRPLRPRLRASWGTWSPAWRLLGITMPLTIAGVALLAWGPLGVALPAAVLLGAVLAPTDPVLASDVQVAGPTLEGAEDEVDEDDEVRFALTSEAGLNDGLAFPFVWAAIFLAAGAPAGGVWRWVGWELVGKTVVGVLVGALLGWLLAWLAFRSTRRSLRLAEAEEPLLAVAALLLSYGLAEAVHGYGFLAVFACAVTIRSVERMSDFHAAMHGAVERLETLLTLVLLLGLGFAFTRGLLANLDLRGVVVGLALVFVVRPLAGYLAFLGHRTRRGTAGLDHRERLVVGFFGVRGIGSVFYLAFAAGTTAFTEERWMWSTVTFTIALSVFVHGVLATPAMRWLDNRREPLAGQPASR</sequence>